<dbReference type="PRINTS" id="PR00320">
    <property type="entry name" value="GPROTEINBRPT"/>
</dbReference>
<dbReference type="GO" id="GO:0034511">
    <property type="term" value="F:U3 snoRNA binding"/>
    <property type="evidence" value="ECO:0007669"/>
    <property type="project" value="InterPro"/>
</dbReference>
<dbReference type="SMART" id="SM00320">
    <property type="entry name" value="WD40"/>
    <property type="match status" value="6"/>
</dbReference>
<sequence>MKRTRSRAAARQEEEDEVTSDSESPSDGRENDSAGSSSDSQEREDGQEAGDSKRRRETPEQKRLRLAKAYLRSMEIEGGGQEGGEEESGTDEDGVTDPKPVDISERLKVEALAQRGHYQRKIADGVSLPEEGCSRLICRPMKRQGGGGFHRKSLTGVCIPGGDGTKCYSVSKCGALVGWDLDTLSRNNTFTFGARQAQRSRPSGPASTSAEPLYSVCCSDDGRTVVTGGHSGTITAWDARSGEVVKTFEKVHKAEVTGLTFQSGTQQLFSCSRDRTVKIWSLDDMAYVDTLFGHVQGCTQIDCLRKERVISVGEDRTCRLWKVQDETQLLFKGMPCSGNVDACCFVNGTTFVTGSQDSSVSLWSMFKKRPVYTVRGAHGSHGDGDGSACSTWVHSLAACANTDLVASGGGDGRVTLYRVDPEDQTASERMRAVREVEGVEGYVNALAFNAEGTVLVAGAGQEPRLGRWDRNPSSKNALYVQRLALGGSGNDG</sequence>
<evidence type="ECO:0000256" key="1">
    <source>
        <dbReference type="ARBA" id="ARBA00004123"/>
    </source>
</evidence>
<dbReference type="InterPro" id="IPR036322">
    <property type="entry name" value="WD40_repeat_dom_sf"/>
</dbReference>
<dbReference type="AlphaFoldDB" id="A0AAX4PFW0"/>
<keyword evidence="8" id="KW-1185">Reference proteome</keyword>
<feature type="compositionally biased region" description="Basic and acidic residues" evidence="6">
    <location>
        <begin position="40"/>
        <end position="63"/>
    </location>
</feature>
<dbReference type="Pfam" id="PF00400">
    <property type="entry name" value="WD40"/>
    <property type="match status" value="4"/>
</dbReference>
<organism evidence="7 8">
    <name type="scientific">Chloropicon roscoffensis</name>
    <dbReference type="NCBI Taxonomy" id="1461544"/>
    <lineage>
        <taxon>Eukaryota</taxon>
        <taxon>Viridiplantae</taxon>
        <taxon>Chlorophyta</taxon>
        <taxon>Chloropicophyceae</taxon>
        <taxon>Chloropicales</taxon>
        <taxon>Chloropicaceae</taxon>
        <taxon>Chloropicon</taxon>
    </lineage>
</organism>
<dbReference type="PANTHER" id="PTHR19865">
    <property type="entry name" value="U3 SMALL NUCLEOLAR RNA INTERACTING PROTEIN 2"/>
    <property type="match status" value="1"/>
</dbReference>
<evidence type="ECO:0000256" key="6">
    <source>
        <dbReference type="SAM" id="MobiDB-lite"/>
    </source>
</evidence>
<dbReference type="Gene3D" id="2.130.10.10">
    <property type="entry name" value="YVTN repeat-like/Quinoprotein amine dehydrogenase"/>
    <property type="match status" value="1"/>
</dbReference>
<dbReference type="SUPFAM" id="SSF50978">
    <property type="entry name" value="WD40 repeat-like"/>
    <property type="match status" value="1"/>
</dbReference>
<reference evidence="7 8" key="1">
    <citation type="submission" date="2024-03" db="EMBL/GenBank/DDBJ databases">
        <title>Complete genome sequence of the green alga Chloropicon roscoffensis RCC1871.</title>
        <authorList>
            <person name="Lemieux C."/>
            <person name="Pombert J.-F."/>
            <person name="Otis C."/>
            <person name="Turmel M."/>
        </authorList>
    </citation>
    <scope>NUCLEOTIDE SEQUENCE [LARGE SCALE GENOMIC DNA]</scope>
    <source>
        <strain evidence="7 8">RCC1871</strain>
    </source>
</reference>
<dbReference type="InterPro" id="IPR020472">
    <property type="entry name" value="WD40_PAC1"/>
</dbReference>
<dbReference type="InterPro" id="IPR001680">
    <property type="entry name" value="WD40_rpt"/>
</dbReference>
<evidence type="ECO:0000256" key="5">
    <source>
        <dbReference type="PROSITE-ProRule" id="PRU00221"/>
    </source>
</evidence>
<feature type="repeat" description="WD" evidence="5">
    <location>
        <begin position="347"/>
        <end position="373"/>
    </location>
</feature>
<dbReference type="InterPro" id="IPR015943">
    <property type="entry name" value="WD40/YVTN_repeat-like_dom_sf"/>
</dbReference>
<comment type="subcellular location">
    <subcellularLocation>
        <location evidence="1">Nucleus</location>
    </subcellularLocation>
</comment>
<protein>
    <submittedName>
        <fullName evidence="7">U3 small nucleolar RNA-interacting protein</fullName>
    </submittedName>
</protein>
<keyword evidence="4" id="KW-0539">Nucleus</keyword>
<dbReference type="PROSITE" id="PS50294">
    <property type="entry name" value="WD_REPEATS_REGION"/>
    <property type="match status" value="1"/>
</dbReference>
<dbReference type="InterPro" id="IPR039241">
    <property type="entry name" value="Rrp9-like"/>
</dbReference>
<name>A0AAX4PFW0_9CHLO</name>
<feature type="compositionally biased region" description="Acidic residues" evidence="6">
    <location>
        <begin position="83"/>
        <end position="95"/>
    </location>
</feature>
<evidence type="ECO:0000256" key="3">
    <source>
        <dbReference type="ARBA" id="ARBA00022737"/>
    </source>
</evidence>
<keyword evidence="3" id="KW-0677">Repeat</keyword>
<evidence type="ECO:0000256" key="2">
    <source>
        <dbReference type="ARBA" id="ARBA00022574"/>
    </source>
</evidence>
<dbReference type="PANTHER" id="PTHR19865:SF0">
    <property type="entry name" value="U3 SMALL NUCLEOLAR RNA-INTERACTING PROTEIN 2"/>
    <property type="match status" value="1"/>
</dbReference>
<feature type="repeat" description="WD" evidence="5">
    <location>
        <begin position="249"/>
        <end position="290"/>
    </location>
</feature>
<dbReference type="EMBL" id="CP151510">
    <property type="protein sequence ID" value="WZN64639.1"/>
    <property type="molecule type" value="Genomic_DNA"/>
</dbReference>
<proteinExistence type="predicted"/>
<evidence type="ECO:0000313" key="7">
    <source>
        <dbReference type="EMBL" id="WZN64639.1"/>
    </source>
</evidence>
<accession>A0AAX4PFW0</accession>
<dbReference type="GO" id="GO:0032040">
    <property type="term" value="C:small-subunit processome"/>
    <property type="evidence" value="ECO:0007669"/>
    <property type="project" value="TreeGrafter"/>
</dbReference>
<dbReference type="Proteomes" id="UP001472866">
    <property type="component" value="Chromosome 10"/>
</dbReference>
<dbReference type="PROSITE" id="PS50082">
    <property type="entry name" value="WD_REPEATS_2"/>
    <property type="match status" value="3"/>
</dbReference>
<keyword evidence="2 5" id="KW-0853">WD repeat</keyword>
<evidence type="ECO:0000256" key="4">
    <source>
        <dbReference type="ARBA" id="ARBA00023242"/>
    </source>
</evidence>
<feature type="repeat" description="WD" evidence="5">
    <location>
        <begin position="206"/>
        <end position="247"/>
    </location>
</feature>
<gene>
    <name evidence="7" type="ORF">HKI87_10g61960</name>
</gene>
<feature type="region of interest" description="Disordered" evidence="6">
    <location>
        <begin position="1"/>
        <end position="100"/>
    </location>
</feature>
<evidence type="ECO:0000313" key="8">
    <source>
        <dbReference type="Proteomes" id="UP001472866"/>
    </source>
</evidence>